<accession>A0ABW9P854</accession>
<gene>
    <name evidence="2" type="ORF">FHL03_07265</name>
</gene>
<dbReference type="RefSeq" id="WP_125706103.1">
    <property type="nucleotide sequence ID" value="NZ_JBHTOO010000025.1"/>
</dbReference>
<comment type="caution">
    <text evidence="2">The sequence shown here is derived from an EMBL/GenBank/DDBJ whole genome shotgun (WGS) entry which is preliminary data.</text>
</comment>
<evidence type="ECO:0000313" key="2">
    <source>
        <dbReference type="EMBL" id="MQS45279.1"/>
    </source>
</evidence>
<dbReference type="Proteomes" id="UP000436655">
    <property type="component" value="Unassembled WGS sequence"/>
</dbReference>
<proteinExistence type="predicted"/>
<name>A0ABW9P854_9LACO</name>
<feature type="region of interest" description="Disordered" evidence="1">
    <location>
        <begin position="84"/>
        <end position="108"/>
    </location>
</feature>
<keyword evidence="3" id="KW-1185">Reference proteome</keyword>
<reference evidence="2 3" key="1">
    <citation type="journal article" date="2019" name="Syst. Appl. Microbiol.">
        <title>Polyphasic characterization of two novel Lactobacillus spp. isolated from blown salami packages: Description of Lactobacillus halodurans sp. nov. and Lactobacillus salsicarnum sp. nov.</title>
        <authorList>
            <person name="Schuster J.A."/>
            <person name="Klingl A."/>
            <person name="Vogel R.F."/>
            <person name="Ehrmann M.A."/>
        </authorList>
    </citation>
    <scope>NUCLEOTIDE SEQUENCE [LARGE SCALE GENOMIC DNA]</scope>
    <source>
        <strain evidence="2 3">TMW 1.2098</strain>
    </source>
</reference>
<evidence type="ECO:0000313" key="3">
    <source>
        <dbReference type="Proteomes" id="UP000436655"/>
    </source>
</evidence>
<evidence type="ECO:0000256" key="1">
    <source>
        <dbReference type="SAM" id="MobiDB-lite"/>
    </source>
</evidence>
<sequence length="108" mass="12608">MNETIYQWFYEIKKGIRPKDKFQNIKNFSNLIFETSSARREGISGQSHGINLETAKAVARLKLYPKTALRLWINSWRPRPEIPDRRAAVNHHPPTNQITLDDPSHLNN</sequence>
<organism evidence="2 3">
    <name type="scientific">Companilactobacillus mishanensis</name>
    <dbReference type="NCBI Taxonomy" id="2486008"/>
    <lineage>
        <taxon>Bacteria</taxon>
        <taxon>Bacillati</taxon>
        <taxon>Bacillota</taxon>
        <taxon>Bacilli</taxon>
        <taxon>Lactobacillales</taxon>
        <taxon>Lactobacillaceae</taxon>
        <taxon>Companilactobacillus</taxon>
    </lineage>
</organism>
<dbReference type="EMBL" id="VDFN01000005">
    <property type="protein sequence ID" value="MQS45279.1"/>
    <property type="molecule type" value="Genomic_DNA"/>
</dbReference>
<protein>
    <submittedName>
        <fullName evidence="2">Uncharacterized protein</fullName>
    </submittedName>
</protein>
<feature type="compositionally biased region" description="Polar residues" evidence="1">
    <location>
        <begin position="93"/>
        <end position="108"/>
    </location>
</feature>